<dbReference type="GO" id="GO:0006396">
    <property type="term" value="P:RNA processing"/>
    <property type="evidence" value="ECO:0007669"/>
    <property type="project" value="InterPro"/>
</dbReference>
<keyword evidence="12" id="KW-0238">DNA-binding</keyword>
<evidence type="ECO:0000259" key="21">
    <source>
        <dbReference type="PROSITE" id="PS50819"/>
    </source>
</evidence>
<comment type="catalytic activity">
    <reaction evidence="15">
        <text>a 3'-end 3'-phospho-ribonucleotide-RNA + a 5'-end dephospho-ribonucleoside-RNA + GTP = a ribonucleotidyl-ribonucleotide-RNA + GMP + diphosphate</text>
        <dbReference type="Rhea" id="RHEA:68076"/>
        <dbReference type="Rhea" id="RHEA-COMP:10463"/>
        <dbReference type="Rhea" id="RHEA-COMP:13936"/>
        <dbReference type="Rhea" id="RHEA-COMP:17355"/>
        <dbReference type="ChEBI" id="CHEBI:33019"/>
        <dbReference type="ChEBI" id="CHEBI:37565"/>
        <dbReference type="ChEBI" id="CHEBI:58115"/>
        <dbReference type="ChEBI" id="CHEBI:83062"/>
        <dbReference type="ChEBI" id="CHEBI:138284"/>
        <dbReference type="ChEBI" id="CHEBI:173118"/>
        <dbReference type="EC" id="6.5.1.8"/>
    </reaction>
</comment>
<organism evidence="22 23">
    <name type="scientific">Aquifex aeolicus</name>
    <dbReference type="NCBI Taxonomy" id="63363"/>
    <lineage>
        <taxon>Bacteria</taxon>
        <taxon>Pseudomonadati</taxon>
        <taxon>Aquificota</taxon>
        <taxon>Aquificia</taxon>
        <taxon>Aquificales</taxon>
        <taxon>Aquificaceae</taxon>
        <taxon>Aquifex</taxon>
    </lineage>
</organism>
<evidence type="ECO:0000256" key="7">
    <source>
        <dbReference type="ARBA" id="ARBA00022800"/>
    </source>
</evidence>
<feature type="binding site" evidence="19">
    <location>
        <position position="639"/>
    </location>
    <ligand>
        <name>Mn(2+)</name>
        <dbReference type="ChEBI" id="CHEBI:29035"/>
        <label>1</label>
    </ligand>
</feature>
<evidence type="ECO:0000256" key="2">
    <source>
        <dbReference type="ARBA" id="ARBA00022598"/>
    </source>
</evidence>
<dbReference type="PANTHER" id="PTHR11118">
    <property type="entry name" value="RNA-SPLICING LIGASE RTCB HOMOLOG"/>
    <property type="match status" value="1"/>
</dbReference>
<dbReference type="GO" id="GO:0003972">
    <property type="term" value="F:RNA ligase (ATP) activity"/>
    <property type="evidence" value="ECO:0007669"/>
    <property type="project" value="TreeGrafter"/>
</dbReference>
<comment type="similarity">
    <text evidence="1 20">Belongs to the RtcB family.</text>
</comment>
<dbReference type="InterPro" id="IPR004042">
    <property type="entry name" value="Intein_endonuc_central"/>
</dbReference>
<keyword evidence="5 18" id="KW-0547">Nucleotide-binding</keyword>
<dbReference type="NCBIfam" id="TIGR01443">
    <property type="entry name" value="intein_Cterm"/>
    <property type="match status" value="1"/>
</dbReference>
<dbReference type="SUPFAM" id="SSF55608">
    <property type="entry name" value="Homing endonucleases"/>
    <property type="match status" value="1"/>
</dbReference>
<dbReference type="GO" id="GO:0042245">
    <property type="term" value="P:RNA repair"/>
    <property type="evidence" value="ECO:0007669"/>
    <property type="project" value="UniProtKB-KW"/>
</dbReference>
<dbReference type="EC" id="6.5.1.-" evidence="20"/>
<keyword evidence="3" id="KW-0540">Nuclease</keyword>
<dbReference type="InterPro" id="IPR030934">
    <property type="entry name" value="Intein_C"/>
</dbReference>
<evidence type="ECO:0000256" key="18">
    <source>
        <dbReference type="PIRSR" id="PIRSR601233-2"/>
    </source>
</evidence>
<dbReference type="PROSITE" id="PS50818">
    <property type="entry name" value="INTEIN_C_TER"/>
    <property type="match status" value="1"/>
</dbReference>
<keyword evidence="4 19" id="KW-0479">Metal-binding</keyword>
<dbReference type="InterPro" id="IPR003586">
    <property type="entry name" value="Hint_dom_C"/>
</dbReference>
<evidence type="ECO:0000256" key="9">
    <source>
        <dbReference type="ARBA" id="ARBA00022813"/>
    </source>
</evidence>
<keyword evidence="9" id="KW-0068">Autocatalytic cleavage</keyword>
<dbReference type="InterPro" id="IPR001233">
    <property type="entry name" value="RtcB"/>
</dbReference>
<protein>
    <recommendedName>
        <fullName evidence="20">tRNA-splicing ligase RtcB</fullName>
        <ecNumber evidence="20">6.5.1.-</ecNumber>
    </recommendedName>
</protein>
<evidence type="ECO:0000256" key="8">
    <source>
        <dbReference type="ARBA" id="ARBA00022801"/>
    </source>
</evidence>
<gene>
    <name evidence="20" type="primary">rtcB</name>
    <name evidence="22" type="ORF">EYH37_04625</name>
</gene>
<dbReference type="AlphaFoldDB" id="A0A9D0YPN3"/>
<name>A0A9D0YPN3_AQUAO</name>
<dbReference type="GO" id="GO:0004519">
    <property type="term" value="F:endonuclease activity"/>
    <property type="evidence" value="ECO:0007669"/>
    <property type="project" value="UniProtKB-KW"/>
</dbReference>
<keyword evidence="6" id="KW-0255">Endonuclease</keyword>
<dbReference type="SMART" id="SM00305">
    <property type="entry name" value="HintC"/>
    <property type="match status" value="1"/>
</dbReference>
<dbReference type="InterPro" id="IPR036844">
    <property type="entry name" value="Hint_dom_sf"/>
</dbReference>
<evidence type="ECO:0000313" key="22">
    <source>
        <dbReference type="EMBL" id="HIP98628.1"/>
    </source>
</evidence>
<evidence type="ECO:0000256" key="19">
    <source>
        <dbReference type="PIRSR" id="PIRSR601233-3"/>
    </source>
</evidence>
<dbReference type="GO" id="GO:0016539">
    <property type="term" value="P:intein-mediated protein splicing"/>
    <property type="evidence" value="ECO:0007669"/>
    <property type="project" value="InterPro"/>
</dbReference>
<dbReference type="Pfam" id="PF14528">
    <property type="entry name" value="LAGLIDADG_3"/>
    <property type="match status" value="1"/>
</dbReference>
<feature type="binding site" evidence="18">
    <location>
        <begin position="764"/>
        <end position="765"/>
    </location>
    <ligand>
        <name>GMP</name>
        <dbReference type="ChEBI" id="CHEBI:58115"/>
    </ligand>
</feature>
<dbReference type="SMART" id="SM00306">
    <property type="entry name" value="HintN"/>
    <property type="match status" value="1"/>
</dbReference>
<evidence type="ECO:0000256" key="6">
    <source>
        <dbReference type="ARBA" id="ARBA00022759"/>
    </source>
</evidence>
<feature type="binding site" evidence="19">
    <location>
        <position position="670"/>
    </location>
    <ligand>
        <name>Mn(2+)</name>
        <dbReference type="ChEBI" id="CHEBI:29035"/>
        <label>2</label>
    </ligand>
</feature>
<dbReference type="GO" id="GO:0046872">
    <property type="term" value="F:metal ion binding"/>
    <property type="evidence" value="ECO:0007669"/>
    <property type="project" value="UniProtKB-UniRule"/>
</dbReference>
<evidence type="ECO:0000256" key="14">
    <source>
        <dbReference type="ARBA" id="ARBA00023211"/>
    </source>
</evidence>
<feature type="binding site" evidence="19">
    <location>
        <position position="98"/>
    </location>
    <ligand>
        <name>Mn(2+)</name>
        <dbReference type="ChEBI" id="CHEBI:29035"/>
        <label>1</label>
    </ligand>
</feature>
<comment type="caution">
    <text evidence="22">The sequence shown here is derived from an EMBL/GenBank/DDBJ whole genome shotgun (WGS) entry which is preliminary data.</text>
</comment>
<feature type="binding site" evidence="18">
    <location>
        <position position="820"/>
    </location>
    <ligand>
        <name>GMP</name>
        <dbReference type="ChEBI" id="CHEBI:58115"/>
    </ligand>
</feature>
<dbReference type="GO" id="GO:0006314">
    <property type="term" value="P:intron homing"/>
    <property type="evidence" value="ECO:0007669"/>
    <property type="project" value="UniProtKB-KW"/>
</dbReference>
<dbReference type="GO" id="GO:0170057">
    <property type="term" value="F:RNA ligase (GTP) activity"/>
    <property type="evidence" value="ECO:0007669"/>
    <property type="project" value="UniProtKB-EC"/>
</dbReference>
<dbReference type="GO" id="GO:0016787">
    <property type="term" value="F:hydrolase activity"/>
    <property type="evidence" value="ECO:0007669"/>
    <property type="project" value="UniProtKB-KW"/>
</dbReference>
<evidence type="ECO:0000256" key="20">
    <source>
        <dbReference type="RuleBase" id="RU371113"/>
    </source>
</evidence>
<dbReference type="InterPro" id="IPR006141">
    <property type="entry name" value="Intein_N"/>
</dbReference>
<comment type="catalytic activity">
    <reaction evidence="16">
        <text>a 3'-end 2',3'-cyclophospho-ribonucleotide-RNA + a 5'-end dephospho-ribonucleoside-RNA + GTP + H2O = a ribonucleotidyl-ribonucleotide-RNA + GMP + diphosphate + H(+)</text>
        <dbReference type="Rhea" id="RHEA:68080"/>
        <dbReference type="Rhea" id="RHEA-COMP:10464"/>
        <dbReference type="Rhea" id="RHEA-COMP:13936"/>
        <dbReference type="Rhea" id="RHEA-COMP:17355"/>
        <dbReference type="ChEBI" id="CHEBI:15377"/>
        <dbReference type="ChEBI" id="CHEBI:15378"/>
        <dbReference type="ChEBI" id="CHEBI:33019"/>
        <dbReference type="ChEBI" id="CHEBI:37565"/>
        <dbReference type="ChEBI" id="CHEBI:58115"/>
        <dbReference type="ChEBI" id="CHEBI:83064"/>
        <dbReference type="ChEBI" id="CHEBI:138284"/>
        <dbReference type="ChEBI" id="CHEBI:173118"/>
        <dbReference type="EC" id="6.5.1.8"/>
    </reaction>
</comment>
<dbReference type="GO" id="GO:0003677">
    <property type="term" value="F:DNA binding"/>
    <property type="evidence" value="ECO:0007669"/>
    <property type="project" value="UniProtKB-KW"/>
</dbReference>
<feature type="binding site" evidence="18">
    <location>
        <begin position="839"/>
        <end position="842"/>
    </location>
    <ligand>
        <name>GMP</name>
        <dbReference type="ChEBI" id="CHEBI:58115"/>
    </ligand>
</feature>
<dbReference type="InterPro" id="IPR006142">
    <property type="entry name" value="INTEIN"/>
</dbReference>
<keyword evidence="10" id="KW-0404">Intron homing</keyword>
<keyword evidence="2 20" id="KW-0436">Ligase</keyword>
<dbReference type="FunFam" id="3.90.1860.10:FF:000001">
    <property type="entry name" value="tRNA-splicing ligase RtcB homolog"/>
    <property type="match status" value="1"/>
</dbReference>
<feature type="binding site" evidence="18">
    <location>
        <begin position="638"/>
        <end position="642"/>
    </location>
    <ligand>
        <name>GMP</name>
        <dbReference type="ChEBI" id="CHEBI:58115"/>
    </ligand>
</feature>
<proteinExistence type="inferred from homology"/>
<dbReference type="SUPFAM" id="SSF51294">
    <property type="entry name" value="Hedgehog/intein (Hint) domain"/>
    <property type="match status" value="1"/>
</dbReference>
<comment type="subunit">
    <text evidence="20">Monomer.</text>
</comment>
<dbReference type="Proteomes" id="UP000606463">
    <property type="component" value="Unassembled WGS sequence"/>
</dbReference>
<evidence type="ECO:0000256" key="13">
    <source>
        <dbReference type="ARBA" id="ARBA00023134"/>
    </source>
</evidence>
<keyword evidence="13 18" id="KW-0342">GTP-binding</keyword>
<dbReference type="Pfam" id="PF01139">
    <property type="entry name" value="RtcB"/>
    <property type="match status" value="2"/>
</dbReference>
<evidence type="ECO:0000256" key="17">
    <source>
        <dbReference type="PIRSR" id="PIRSR601233-1"/>
    </source>
</evidence>
<evidence type="ECO:0000313" key="23">
    <source>
        <dbReference type="Proteomes" id="UP000606463"/>
    </source>
</evidence>
<dbReference type="Gene3D" id="2.170.16.10">
    <property type="entry name" value="Hedgehog/Intein (Hint) domain"/>
    <property type="match status" value="1"/>
</dbReference>
<feature type="binding site" evidence="19">
    <location>
        <position position="764"/>
    </location>
    <ligand>
        <name>Mn(2+)</name>
        <dbReference type="ChEBI" id="CHEBI:29035"/>
        <label>2</label>
    </ligand>
</feature>
<evidence type="ECO:0000256" key="16">
    <source>
        <dbReference type="ARBA" id="ARBA00049514"/>
    </source>
</evidence>
<keyword evidence="11" id="KW-0651">Protein splicing</keyword>
<feature type="binding site" evidence="18">
    <location>
        <position position="916"/>
    </location>
    <ligand>
        <name>GMP</name>
        <dbReference type="ChEBI" id="CHEBI:58115"/>
    </ligand>
</feature>
<evidence type="ECO:0000256" key="15">
    <source>
        <dbReference type="ARBA" id="ARBA00047746"/>
    </source>
</evidence>
<evidence type="ECO:0000256" key="4">
    <source>
        <dbReference type="ARBA" id="ARBA00022723"/>
    </source>
</evidence>
<dbReference type="PROSITE" id="PS50819">
    <property type="entry name" value="INTEIN_ENDONUCLEASE"/>
    <property type="match status" value="1"/>
</dbReference>
<dbReference type="NCBIfam" id="TIGR01445">
    <property type="entry name" value="intein_Nterm"/>
    <property type="match status" value="1"/>
</dbReference>
<dbReference type="GO" id="GO:0005525">
    <property type="term" value="F:GTP binding"/>
    <property type="evidence" value="ECO:0007669"/>
    <property type="project" value="UniProtKB-KW"/>
</dbReference>
<dbReference type="Gene3D" id="3.10.28.10">
    <property type="entry name" value="Homing endonucleases"/>
    <property type="match status" value="1"/>
</dbReference>
<dbReference type="InterPro" id="IPR036025">
    <property type="entry name" value="RtcB-like_sf"/>
</dbReference>
<reference evidence="22" key="1">
    <citation type="journal article" date="2020" name="ISME J.">
        <title>Gammaproteobacteria mediating utilization of methyl-, sulfur- and petroleum organic compounds in deep ocean hydrothermal plumes.</title>
        <authorList>
            <person name="Zhou Z."/>
            <person name="Liu Y."/>
            <person name="Pan J."/>
            <person name="Cron B.R."/>
            <person name="Toner B.M."/>
            <person name="Anantharaman K."/>
            <person name="Breier J.A."/>
            <person name="Dick G.J."/>
            <person name="Li M."/>
        </authorList>
    </citation>
    <scope>NUCLEOTIDE SEQUENCE</scope>
    <source>
        <strain evidence="22">SZUA-1501</strain>
    </source>
</reference>
<evidence type="ECO:0000256" key="10">
    <source>
        <dbReference type="ARBA" id="ARBA00022886"/>
    </source>
</evidence>
<dbReference type="InterPro" id="IPR027434">
    <property type="entry name" value="Homing_endonucl"/>
</dbReference>
<feature type="binding site" evidence="18">
    <location>
        <begin position="813"/>
        <end position="816"/>
    </location>
    <ligand>
        <name>GMP</name>
        <dbReference type="ChEBI" id="CHEBI:58115"/>
    </ligand>
</feature>
<keyword evidence="8" id="KW-0378">Hydrolase</keyword>
<keyword evidence="7" id="KW-0692">RNA repair</keyword>
<feature type="active site" description="GMP-histidine intermediate" evidence="17">
    <location>
        <position position="839"/>
    </location>
</feature>
<dbReference type="PANTHER" id="PTHR11118:SF1">
    <property type="entry name" value="RNA-SPLICING LIGASE RTCB HOMOLOG"/>
    <property type="match status" value="1"/>
</dbReference>
<evidence type="ECO:0000256" key="5">
    <source>
        <dbReference type="ARBA" id="ARBA00022741"/>
    </source>
</evidence>
<evidence type="ECO:0000256" key="11">
    <source>
        <dbReference type="ARBA" id="ARBA00023000"/>
    </source>
</evidence>
<sequence length="917" mass="102088">MELKGKLQRIGNYEYILPRQTVYPDQREVKFFLNETLYGLLEESAVLQAVNASRLPGVVEPVVVMPDVHVGYGFPIGGVMATDPAEGGIISPGAIGYDINCLPEGTPILTAYGYTLEVEKVDRQSLLGGDREKGNLKEVKPVLKFQKRAKKLLRIKTDLGYEICLTEDHPIFTDTGTKSAKNLKVGDRVLIYPFKGVPYGEPEEFTILETVGDEKLDKELRKRNLLPLTSKSEKLPTVLKLLGYLTGGGHLSESRVYFYGSSQVLNLLKGDIEKLGFTPRQAENWVGVSAKSLARFFEKLSTLKGNSREKTFGVPEWLFKLPKWMKRLYLASLFGAEINKVPSPKGKIFCKLTFSVSGKSETFQRSLKFANDLKSLLKELGIKTSKVESFKDGNFVRVRFHINSEGEILKFFERVGYEYAPERKKLGLYAVGYIRRKLFEKGNRRKEIREAKLPKVSGMSVSEMVLVLNLKESVKIERDFPSFEEWLKENTFGDFVIASVVEIEEEPYNGWVYDFTVSQREHNFIAGGFLVSNCGVRLIATDLQSKEIKKYLDSIMRSLLLNVPAGVGSTSKIKLSKSQMREVLRLGAKWAVAHGWGKKEDLDHIEGYGQLAFADPEVVSNEAYERGSDELGTVGSGNHFVELQEVEEIYDEKIAKALGFFKGQVAIMVHSGSRGLGHQVATDYIKVALKASQKYRINLPDPELACMPFTSPEGQRYWGAMNAAANYAFANRQILGWISASTLAKVLGTNIKGIGYKVIYDHAHNIGKLEAHKVNGKEKILLIHRKGATRSFPPKHSEVPPAYKEFGQPVIIPGDMGRYSYLLVGTELSMDKSFGTSCHGAGRVMSRAKAKKYVKSLGGVNSYIQQKGLKVVARGKGTIMEEIPEAYKDVAEVIKVVAGAGIAKPILRLKPLGTLKG</sequence>
<dbReference type="PRINTS" id="PR00379">
    <property type="entry name" value="INTEIN"/>
</dbReference>
<evidence type="ECO:0000256" key="12">
    <source>
        <dbReference type="ARBA" id="ARBA00023125"/>
    </source>
</evidence>
<dbReference type="InterPro" id="IPR004860">
    <property type="entry name" value="LAGLIDADG_dom"/>
</dbReference>
<comment type="cofactor">
    <cofactor evidence="19 20">
        <name>Mn(2+)</name>
        <dbReference type="ChEBI" id="CHEBI:29035"/>
    </cofactor>
    <text evidence="19 20">Binds 2 manganese ions per subunit.</text>
</comment>
<dbReference type="EMBL" id="DQVE01000048">
    <property type="protein sequence ID" value="HIP98628.1"/>
    <property type="molecule type" value="Genomic_DNA"/>
</dbReference>
<dbReference type="CDD" id="cd00081">
    <property type="entry name" value="Hint"/>
    <property type="match status" value="2"/>
</dbReference>
<dbReference type="SUPFAM" id="SSF103365">
    <property type="entry name" value="Hypothetical protein PH1602"/>
    <property type="match status" value="2"/>
</dbReference>
<feature type="domain" description="DOD-type homing endonuclease" evidence="21">
    <location>
        <begin position="241"/>
        <end position="382"/>
    </location>
</feature>
<dbReference type="InterPro" id="IPR003587">
    <property type="entry name" value="Hint_dom_N"/>
</dbReference>
<evidence type="ECO:0000256" key="3">
    <source>
        <dbReference type="ARBA" id="ARBA00022722"/>
    </source>
</evidence>
<evidence type="ECO:0000256" key="1">
    <source>
        <dbReference type="ARBA" id="ARBA00008071"/>
    </source>
</evidence>
<accession>A0A9D0YPN3</accession>
<dbReference type="PROSITE" id="PS50817">
    <property type="entry name" value="INTEIN_N_TER"/>
    <property type="match status" value="1"/>
</dbReference>
<keyword evidence="14 19" id="KW-0464">Manganese</keyword>
<dbReference type="Gene3D" id="3.90.1860.10">
    <property type="entry name" value="tRNA-splicing ligase RtcB"/>
    <property type="match status" value="2"/>
</dbReference>